<feature type="compositionally biased region" description="Polar residues" evidence="1">
    <location>
        <begin position="126"/>
        <end position="142"/>
    </location>
</feature>
<feature type="region of interest" description="Disordered" evidence="1">
    <location>
        <begin position="1"/>
        <end position="109"/>
    </location>
</feature>
<dbReference type="AlphaFoldDB" id="A0A4S8QV63"/>
<evidence type="ECO:0000256" key="1">
    <source>
        <dbReference type="SAM" id="MobiDB-lite"/>
    </source>
</evidence>
<evidence type="ECO:0000313" key="2">
    <source>
        <dbReference type="EMBL" id="THV47812.1"/>
    </source>
</evidence>
<comment type="caution">
    <text evidence="2">The sequence shown here is derived from an EMBL/GenBank/DDBJ whole genome shotgun (WGS) entry which is preliminary data.</text>
</comment>
<name>A0A4S8QV63_9HELO</name>
<dbReference type="Proteomes" id="UP000308671">
    <property type="component" value="Unassembled WGS sequence"/>
</dbReference>
<feature type="compositionally biased region" description="Polar residues" evidence="1">
    <location>
        <begin position="59"/>
        <end position="74"/>
    </location>
</feature>
<reference evidence="2 3" key="1">
    <citation type="submission" date="2017-12" db="EMBL/GenBank/DDBJ databases">
        <title>Comparative genomics of Botrytis spp.</title>
        <authorList>
            <person name="Valero-Jimenez C.A."/>
            <person name="Tapia P."/>
            <person name="Veloso J."/>
            <person name="Silva-Moreno E."/>
            <person name="Staats M."/>
            <person name="Valdes J.H."/>
            <person name="Van Kan J.A.L."/>
        </authorList>
    </citation>
    <scope>NUCLEOTIDE SEQUENCE [LARGE SCALE GENOMIC DNA]</scope>
    <source>
        <strain evidence="2 3">MUCL435</strain>
    </source>
</reference>
<dbReference type="OrthoDB" id="3560689at2759"/>
<feature type="compositionally biased region" description="Basic and acidic residues" evidence="1">
    <location>
        <begin position="1"/>
        <end position="16"/>
    </location>
</feature>
<accession>A0A4S8QV63</accession>
<feature type="compositionally biased region" description="Acidic residues" evidence="1">
    <location>
        <begin position="348"/>
        <end position="360"/>
    </location>
</feature>
<keyword evidence="3" id="KW-1185">Reference proteome</keyword>
<sequence length="382" mass="42992">MRLRSGLDKSSERDSRNQPAQAASLGMEEHRFTDFGSNGADVGSSRQSGSPSRPDNRNCDTSNTQQAQGIVLSSQHEEYQETPMVSSHHTQRPCSAPPSFYDPSLYPEASIPALYPTTSASYLQPYTTTTASQLQPQPQLQHNYPPYMPSHMNVPQPESIYTSASPSYPYPPPPPAPTPPPPPPHFNRFDPSQYSSQAHLLYHQVREQNHLPLTQPQPQIPHVPSVRRNLPPLPTSQTQLQTQQSHHQYQDAPWSPLSAQESRKRRASDALSTAELGVPDTDVNWGYKDKMGQELDSLEMQSRSMRRRDERGEGSARINVPGTSRRSRRRLNNEDVGNGRTGRRQEGRDEDENENENEVEYEARMARGEEEERYGGNGHAFS</sequence>
<organism evidence="2 3">
    <name type="scientific">Botrytis galanthina</name>
    <dbReference type="NCBI Taxonomy" id="278940"/>
    <lineage>
        <taxon>Eukaryota</taxon>
        <taxon>Fungi</taxon>
        <taxon>Dikarya</taxon>
        <taxon>Ascomycota</taxon>
        <taxon>Pezizomycotina</taxon>
        <taxon>Leotiomycetes</taxon>
        <taxon>Helotiales</taxon>
        <taxon>Sclerotiniaceae</taxon>
        <taxon>Botrytis</taxon>
    </lineage>
</organism>
<protein>
    <submittedName>
        <fullName evidence="2">Uncharacterized protein</fullName>
    </submittedName>
</protein>
<feature type="compositionally biased region" description="Low complexity" evidence="1">
    <location>
        <begin position="43"/>
        <end position="53"/>
    </location>
</feature>
<feature type="compositionally biased region" description="Low complexity" evidence="1">
    <location>
        <begin position="235"/>
        <end position="247"/>
    </location>
</feature>
<feature type="compositionally biased region" description="Pro residues" evidence="1">
    <location>
        <begin position="168"/>
        <end position="185"/>
    </location>
</feature>
<dbReference type="EMBL" id="PQXL01000287">
    <property type="protein sequence ID" value="THV47812.1"/>
    <property type="molecule type" value="Genomic_DNA"/>
</dbReference>
<gene>
    <name evidence="2" type="ORF">BGAL_0287g00100</name>
</gene>
<proteinExistence type="predicted"/>
<feature type="region of interest" description="Disordered" evidence="1">
    <location>
        <begin position="126"/>
        <end position="382"/>
    </location>
</feature>
<feature type="compositionally biased region" description="Basic and acidic residues" evidence="1">
    <location>
        <begin position="361"/>
        <end position="374"/>
    </location>
</feature>
<evidence type="ECO:0000313" key="3">
    <source>
        <dbReference type="Proteomes" id="UP000308671"/>
    </source>
</evidence>